<dbReference type="GeneID" id="63802271"/>
<evidence type="ECO:0000256" key="4">
    <source>
        <dbReference type="ARBA" id="ARBA00022801"/>
    </source>
</evidence>
<evidence type="ECO:0000259" key="11">
    <source>
        <dbReference type="Pfam" id="PF22456"/>
    </source>
</evidence>
<dbReference type="Pfam" id="PF05193">
    <property type="entry name" value="Peptidase_M16_C"/>
    <property type="match status" value="1"/>
</dbReference>
<feature type="domain" description="Peptidase M16 N-terminal" evidence="8">
    <location>
        <begin position="130"/>
        <end position="224"/>
    </location>
</feature>
<dbReference type="InterPro" id="IPR011765">
    <property type="entry name" value="Pept_M16_N"/>
</dbReference>
<evidence type="ECO:0000256" key="1">
    <source>
        <dbReference type="ARBA" id="ARBA00007261"/>
    </source>
</evidence>
<dbReference type="EMBL" id="MCFD01000009">
    <property type="protein sequence ID" value="ORX68741.1"/>
    <property type="molecule type" value="Genomic_DNA"/>
</dbReference>
<feature type="region of interest" description="Disordered" evidence="7">
    <location>
        <begin position="1"/>
        <end position="22"/>
    </location>
</feature>
<feature type="domain" description="Peptidase M16 middle/third" evidence="10">
    <location>
        <begin position="429"/>
        <end position="714"/>
    </location>
</feature>
<gene>
    <name evidence="12" type="ORF">DL89DRAFT_258588</name>
</gene>
<dbReference type="STRING" id="61395.A0A1Y1W5D8"/>
<evidence type="ECO:0000256" key="2">
    <source>
        <dbReference type="ARBA" id="ARBA00022670"/>
    </source>
</evidence>
<evidence type="ECO:0008006" key="14">
    <source>
        <dbReference type="Google" id="ProtNLM"/>
    </source>
</evidence>
<comment type="caution">
    <text evidence="12">The sequence shown here is derived from an EMBL/GenBank/DDBJ whole genome shotgun (WGS) entry which is preliminary data.</text>
</comment>
<dbReference type="Pfam" id="PF22456">
    <property type="entry name" value="PqqF-like_C_4"/>
    <property type="match status" value="1"/>
</dbReference>
<dbReference type="GO" id="GO:0005739">
    <property type="term" value="C:mitochondrion"/>
    <property type="evidence" value="ECO:0007669"/>
    <property type="project" value="TreeGrafter"/>
</dbReference>
<name>A0A1Y1W5D8_9FUNG</name>
<proteinExistence type="inferred from homology"/>
<evidence type="ECO:0000259" key="9">
    <source>
        <dbReference type="Pfam" id="PF05193"/>
    </source>
</evidence>
<evidence type="ECO:0000256" key="6">
    <source>
        <dbReference type="ARBA" id="ARBA00023049"/>
    </source>
</evidence>
<feature type="domain" description="Coenzyme PQQ synthesis protein F-like C-terminal lobe" evidence="11">
    <location>
        <begin position="821"/>
        <end position="918"/>
    </location>
</feature>
<dbReference type="InterPro" id="IPR050626">
    <property type="entry name" value="Peptidase_M16"/>
</dbReference>
<dbReference type="PANTHER" id="PTHR43690:SF18">
    <property type="entry name" value="INSULIN-DEGRADING ENZYME-RELATED"/>
    <property type="match status" value="1"/>
</dbReference>
<keyword evidence="6" id="KW-0482">Metalloprotease</keyword>
<comment type="similarity">
    <text evidence="1">Belongs to the peptidase M16 family.</text>
</comment>
<dbReference type="PANTHER" id="PTHR43690">
    <property type="entry name" value="NARDILYSIN"/>
    <property type="match status" value="1"/>
</dbReference>
<keyword evidence="3" id="KW-0479">Metal-binding</keyword>
<dbReference type="Pfam" id="PF00675">
    <property type="entry name" value="Peptidase_M16"/>
    <property type="match status" value="2"/>
</dbReference>
<dbReference type="GO" id="GO:0004222">
    <property type="term" value="F:metalloendopeptidase activity"/>
    <property type="evidence" value="ECO:0007669"/>
    <property type="project" value="TreeGrafter"/>
</dbReference>
<sequence>MVRTFETLSQLPTQRDNPLLPPSADYSTNFEKRTTITSAQPYHEFAGDLCKSQSDTRDYRLIKLTNGLVVMCVNDPTESKACAALDVHVGSLADPEEFQGLAHFLRAPAVHAFTVPSVNQPYRLCGCAAGTEKYPKENDYNSYLSSNGGYSNAYTDLEDTCYYFEVGSDAFEGALDRFSQFFLTPLFTADCTDREVRAVDSEHKKNMQNDMWRQYQMEKELSNPAHPFSLFATGTYETLKGAAEELGVDLREELLKFHAKYYSADIMKLVVVGPQSLDQLTEWAGSKGLTKPVFKGHPLTSNETGKLLLIKSVREQRALDITFALPDLKPYVNERPGRHLGSLIGHEGPGSILSYLKHRGWATSIVAGRSPTSAEGFDMFKITSSLTEDGMANYKEVIRVIFAYLQLLRGTGPQEWFQKELQRISEIEYRFMEKNDAVTLASSLAAQMQNRFVQPSRILSSMLLVTHYNKDLIKRVADCLNPDNFRVLIAAREFDVPFNQVEKHYEVAYRVDPLPQDLMDDLHSTLKYDELHLPGPNMFIPDSLDVKKPAGPVEPTREPVLLKLTEGWEVWFKRDDRFFLPRGEIRIIIETPLVYESPLNSLLAQLFTLILKDSLCEITYDAQVAGLWFDIRDSNEGIFVHVDGFNDKLGELLKLLLRSLRTLQVDDTRFDVYSREIKKKLDNAKHSEPYTHIQTSVSFLNQGTMWRYSDKLSAFPLITKERLQHFIDTLFEQVRIQMIMMGNFTEEDAMGTADTITAALDARSLPDYARRVPRSLLHNPGQFVHYQMMPDEGNVNSGVDMSVYAGTSQNLRERALLDLTSLIVTEPYFNQLRTKEQLGYIAYSSDRKYHGGPMALRFLVQSESNPIYVAMRIERFLKNFRQRIVDMTQEDFERYVNSVIVKKEEKLKNLFEETSRFWRHICAGYYEFEKIEHDVATLRTLTRADVLAYWDQYVNKEAAPRFTSLVAQCWSTKIPMPNEHELKHFPAVSIGLFGCMQRYGADEFTVVDADKLVRIVHDEKLSVEDSLAKAKDAYRKISKKSDEEFSKVWEKVAEASSYVRSALEMVLERPLPPVLVNGVGSVYKGLENIGAVHTPDGAWMFEDAAVFKTTLRQSGNPIPTRLLVPKYK</sequence>
<dbReference type="GO" id="GO:0005829">
    <property type="term" value="C:cytosol"/>
    <property type="evidence" value="ECO:0007669"/>
    <property type="project" value="TreeGrafter"/>
</dbReference>
<dbReference type="InterPro" id="IPR011249">
    <property type="entry name" value="Metalloenz_LuxS/M16"/>
</dbReference>
<evidence type="ECO:0000259" key="8">
    <source>
        <dbReference type="Pfam" id="PF00675"/>
    </source>
</evidence>
<keyword evidence="13" id="KW-1185">Reference proteome</keyword>
<dbReference type="GO" id="GO:0046872">
    <property type="term" value="F:metal ion binding"/>
    <property type="evidence" value="ECO:0007669"/>
    <property type="project" value="UniProtKB-KW"/>
</dbReference>
<dbReference type="InterPro" id="IPR007863">
    <property type="entry name" value="Peptidase_M16_C"/>
</dbReference>
<dbReference type="RefSeq" id="XP_040742523.1">
    <property type="nucleotide sequence ID" value="XM_040885623.1"/>
</dbReference>
<evidence type="ECO:0000313" key="12">
    <source>
        <dbReference type="EMBL" id="ORX68741.1"/>
    </source>
</evidence>
<dbReference type="Pfam" id="PF16187">
    <property type="entry name" value="Peptidase_M16_M"/>
    <property type="match status" value="1"/>
</dbReference>
<evidence type="ECO:0000256" key="3">
    <source>
        <dbReference type="ARBA" id="ARBA00022723"/>
    </source>
</evidence>
<dbReference type="Proteomes" id="UP000193922">
    <property type="component" value="Unassembled WGS sequence"/>
</dbReference>
<dbReference type="GO" id="GO:0043171">
    <property type="term" value="P:peptide catabolic process"/>
    <property type="evidence" value="ECO:0007669"/>
    <property type="project" value="TreeGrafter"/>
</dbReference>
<dbReference type="InterPro" id="IPR054734">
    <property type="entry name" value="PqqF-like_C_4"/>
</dbReference>
<keyword evidence="2" id="KW-0645">Protease</keyword>
<feature type="domain" description="Peptidase M16 C-terminal" evidence="9">
    <location>
        <begin position="251"/>
        <end position="416"/>
    </location>
</feature>
<evidence type="ECO:0000256" key="7">
    <source>
        <dbReference type="SAM" id="MobiDB-lite"/>
    </source>
</evidence>
<evidence type="ECO:0000256" key="5">
    <source>
        <dbReference type="ARBA" id="ARBA00022833"/>
    </source>
</evidence>
<dbReference type="FunFam" id="3.30.830.10:FF:000005">
    <property type="entry name" value="nardilysin isoform X1"/>
    <property type="match status" value="1"/>
</dbReference>
<evidence type="ECO:0000259" key="10">
    <source>
        <dbReference type="Pfam" id="PF16187"/>
    </source>
</evidence>
<keyword evidence="5" id="KW-0862">Zinc</keyword>
<dbReference type="Gene3D" id="3.30.830.10">
    <property type="entry name" value="Metalloenzyme, LuxS/M16 peptidase-like"/>
    <property type="match status" value="4"/>
</dbReference>
<reference evidence="12 13" key="1">
    <citation type="submission" date="2016-07" db="EMBL/GenBank/DDBJ databases">
        <title>Pervasive Adenine N6-methylation of Active Genes in Fungi.</title>
        <authorList>
            <consortium name="DOE Joint Genome Institute"/>
            <person name="Mondo S.J."/>
            <person name="Dannebaum R.O."/>
            <person name="Kuo R.C."/>
            <person name="Labutti K."/>
            <person name="Haridas S."/>
            <person name="Kuo A."/>
            <person name="Salamov A."/>
            <person name="Ahrendt S.R."/>
            <person name="Lipzen A."/>
            <person name="Sullivan W."/>
            <person name="Andreopoulos W.B."/>
            <person name="Clum A."/>
            <person name="Lindquist E."/>
            <person name="Daum C."/>
            <person name="Ramamoorthy G.K."/>
            <person name="Gryganskyi A."/>
            <person name="Culley D."/>
            <person name="Magnuson J.K."/>
            <person name="James T.Y."/>
            <person name="O'Malley M.A."/>
            <person name="Stajich J.E."/>
            <person name="Spatafora J.W."/>
            <person name="Visel A."/>
            <person name="Grigoriev I.V."/>
        </authorList>
    </citation>
    <scope>NUCLEOTIDE SEQUENCE [LARGE SCALE GENOMIC DNA]</scope>
    <source>
        <strain evidence="12 13">ATCC 12442</strain>
    </source>
</reference>
<accession>A0A1Y1W5D8</accession>
<dbReference type="AlphaFoldDB" id="A0A1Y1W5D8"/>
<dbReference type="SUPFAM" id="SSF63411">
    <property type="entry name" value="LuxS/MPP-like metallohydrolase"/>
    <property type="match status" value="4"/>
</dbReference>
<organism evidence="12 13">
    <name type="scientific">Linderina pennispora</name>
    <dbReference type="NCBI Taxonomy" id="61395"/>
    <lineage>
        <taxon>Eukaryota</taxon>
        <taxon>Fungi</taxon>
        <taxon>Fungi incertae sedis</taxon>
        <taxon>Zoopagomycota</taxon>
        <taxon>Kickxellomycotina</taxon>
        <taxon>Kickxellomycetes</taxon>
        <taxon>Kickxellales</taxon>
        <taxon>Kickxellaceae</taxon>
        <taxon>Linderina</taxon>
    </lineage>
</organism>
<evidence type="ECO:0000313" key="13">
    <source>
        <dbReference type="Proteomes" id="UP000193922"/>
    </source>
</evidence>
<dbReference type="InterPro" id="IPR032632">
    <property type="entry name" value="Peptidase_M16_M"/>
</dbReference>
<feature type="compositionally biased region" description="Polar residues" evidence="7">
    <location>
        <begin position="1"/>
        <end position="16"/>
    </location>
</feature>
<keyword evidence="4" id="KW-0378">Hydrolase</keyword>
<protein>
    <recommendedName>
        <fullName evidence="14">LuxS/MPP-like metallohydrolase</fullName>
    </recommendedName>
</protein>
<feature type="domain" description="Peptidase M16 N-terminal" evidence="8">
    <location>
        <begin position="70"/>
        <end position="106"/>
    </location>
</feature>
<dbReference type="OrthoDB" id="952271at2759"/>
<dbReference type="GO" id="GO:0051603">
    <property type="term" value="P:proteolysis involved in protein catabolic process"/>
    <property type="evidence" value="ECO:0007669"/>
    <property type="project" value="TreeGrafter"/>
</dbReference>